<evidence type="ECO:0000256" key="2">
    <source>
        <dbReference type="ARBA" id="ARBA00022603"/>
    </source>
</evidence>
<dbReference type="InterPro" id="IPR029063">
    <property type="entry name" value="SAM-dependent_MTases_sf"/>
</dbReference>
<feature type="active site" evidence="7">
    <location>
        <position position="73"/>
    </location>
</feature>
<evidence type="ECO:0000256" key="1">
    <source>
        <dbReference type="ARBA" id="ARBA00011975"/>
    </source>
</evidence>
<dbReference type="OrthoDB" id="9813719at2"/>
<dbReference type="PATRIC" id="fig|399804.5.peg.3949"/>
<evidence type="ECO:0000256" key="6">
    <source>
        <dbReference type="ARBA" id="ARBA00047422"/>
    </source>
</evidence>
<protein>
    <recommendedName>
        <fullName evidence="1">DNA (cytosine-5-)-methyltransferase</fullName>
        <ecNumber evidence="1">2.1.1.37</ecNumber>
    </recommendedName>
</protein>
<keyword evidence="5" id="KW-0680">Restriction system</keyword>
<dbReference type="PANTHER" id="PTHR10629">
    <property type="entry name" value="CYTOSINE-SPECIFIC METHYLTRANSFERASE"/>
    <property type="match status" value="1"/>
</dbReference>
<dbReference type="GO" id="GO:0032259">
    <property type="term" value="P:methylation"/>
    <property type="evidence" value="ECO:0007669"/>
    <property type="project" value="UniProtKB-KW"/>
</dbReference>
<reference evidence="8 9" key="1">
    <citation type="submission" date="2011-01" db="EMBL/GenBank/DDBJ databases">
        <title>Complete sequence of Shewanella putrefaciens 200.</title>
        <authorList>
            <consortium name="US DOE Joint Genome Institute"/>
            <person name="Lucas S."/>
            <person name="Copeland A."/>
            <person name="Lapidus A."/>
            <person name="Cheng J.-F."/>
            <person name="Bruce D."/>
            <person name="Goodwin L."/>
            <person name="Pitluck S."/>
            <person name="Munk A.C."/>
            <person name="Detter J.C."/>
            <person name="Han C."/>
            <person name="Tapia R."/>
            <person name="Land M."/>
            <person name="Hauser L."/>
            <person name="Chang Y.-J."/>
            <person name="Jeffries C."/>
            <person name="Kyrpides N."/>
            <person name="Ivanova N."/>
            <person name="Mikhailova N."/>
            <person name="Kolker E."/>
            <person name="Lawrence C."/>
            <person name="McCue L.A."/>
            <person name="DiChristina T."/>
            <person name="Nealson K."/>
            <person name="Fredrickson J.K."/>
            <person name="Woyke T."/>
        </authorList>
    </citation>
    <scope>NUCLEOTIDE SEQUENCE [LARGE SCALE GENOMIC DNA]</scope>
    <source>
        <strain evidence="8 9">200</strain>
    </source>
</reference>
<evidence type="ECO:0000256" key="5">
    <source>
        <dbReference type="ARBA" id="ARBA00022747"/>
    </source>
</evidence>
<evidence type="ECO:0000313" key="9">
    <source>
        <dbReference type="Proteomes" id="UP000008209"/>
    </source>
</evidence>
<evidence type="ECO:0000256" key="3">
    <source>
        <dbReference type="ARBA" id="ARBA00022679"/>
    </source>
</evidence>
<evidence type="ECO:0000256" key="7">
    <source>
        <dbReference type="PROSITE-ProRule" id="PRU01016"/>
    </source>
</evidence>
<keyword evidence="4 7" id="KW-0949">S-adenosyl-L-methionine</keyword>
<dbReference type="InterPro" id="IPR001525">
    <property type="entry name" value="C5_MeTfrase"/>
</dbReference>
<dbReference type="Gene3D" id="3.90.120.10">
    <property type="entry name" value="DNA Methylase, subunit A, domain 2"/>
    <property type="match status" value="1"/>
</dbReference>
<comment type="catalytic activity">
    <reaction evidence="6">
        <text>a 2'-deoxycytidine in DNA + S-adenosyl-L-methionine = a 5-methyl-2'-deoxycytidine in DNA + S-adenosyl-L-homocysteine + H(+)</text>
        <dbReference type="Rhea" id="RHEA:13681"/>
        <dbReference type="Rhea" id="RHEA-COMP:11369"/>
        <dbReference type="Rhea" id="RHEA-COMP:11370"/>
        <dbReference type="ChEBI" id="CHEBI:15378"/>
        <dbReference type="ChEBI" id="CHEBI:57856"/>
        <dbReference type="ChEBI" id="CHEBI:59789"/>
        <dbReference type="ChEBI" id="CHEBI:85452"/>
        <dbReference type="ChEBI" id="CHEBI:85454"/>
        <dbReference type="EC" id="2.1.1.37"/>
    </reaction>
</comment>
<organism evidence="8 9">
    <name type="scientific">Shewanella putrefaciens (strain 200)</name>
    <dbReference type="NCBI Taxonomy" id="399804"/>
    <lineage>
        <taxon>Bacteria</taxon>
        <taxon>Pseudomonadati</taxon>
        <taxon>Pseudomonadota</taxon>
        <taxon>Gammaproteobacteria</taxon>
        <taxon>Alteromonadales</taxon>
        <taxon>Shewanellaceae</taxon>
        <taxon>Shewanella</taxon>
    </lineage>
</organism>
<dbReference type="PANTHER" id="PTHR10629:SF52">
    <property type="entry name" value="DNA (CYTOSINE-5)-METHYLTRANSFERASE 1"/>
    <property type="match status" value="1"/>
</dbReference>
<dbReference type="GO" id="GO:0009307">
    <property type="term" value="P:DNA restriction-modification system"/>
    <property type="evidence" value="ECO:0007669"/>
    <property type="project" value="UniProtKB-KW"/>
</dbReference>
<dbReference type="GO" id="GO:0003886">
    <property type="term" value="F:DNA (cytosine-5-)-methyltransferase activity"/>
    <property type="evidence" value="ECO:0007669"/>
    <property type="project" value="UniProtKB-EC"/>
</dbReference>
<dbReference type="EMBL" id="CP002457">
    <property type="protein sequence ID" value="ADV56208.1"/>
    <property type="molecule type" value="Genomic_DNA"/>
</dbReference>
<dbReference type="Gene3D" id="3.40.50.150">
    <property type="entry name" value="Vaccinia Virus protein VP39"/>
    <property type="match status" value="1"/>
</dbReference>
<dbReference type="Pfam" id="PF00145">
    <property type="entry name" value="DNA_methylase"/>
    <property type="match status" value="1"/>
</dbReference>
<dbReference type="EC" id="2.1.1.37" evidence="1"/>
<dbReference type="GO" id="GO:0003677">
    <property type="term" value="F:DNA binding"/>
    <property type="evidence" value="ECO:0007669"/>
    <property type="project" value="TreeGrafter"/>
</dbReference>
<dbReference type="PROSITE" id="PS51679">
    <property type="entry name" value="SAM_MT_C5"/>
    <property type="match status" value="1"/>
</dbReference>
<accession>E6XG70</accession>
<comment type="similarity">
    <text evidence="7">Belongs to the class I-like SAM-binding methyltransferase superfamily. C5-methyltransferase family.</text>
</comment>
<gene>
    <name evidence="8" type="ordered locus">Sput200_3841</name>
</gene>
<dbReference type="SUPFAM" id="SSF53335">
    <property type="entry name" value="S-adenosyl-L-methionine-dependent methyltransferases"/>
    <property type="match status" value="1"/>
</dbReference>
<evidence type="ECO:0000313" key="8">
    <source>
        <dbReference type="EMBL" id="ADV56208.1"/>
    </source>
</evidence>
<dbReference type="KEGG" id="shp:Sput200_3841"/>
<dbReference type="InterPro" id="IPR050390">
    <property type="entry name" value="C5-Methyltransferase"/>
</dbReference>
<dbReference type="Proteomes" id="UP000008209">
    <property type="component" value="Chromosome"/>
</dbReference>
<dbReference type="HOGENOM" id="CLU_075548_0_0_6"/>
<sequence>MVRGIDLFAGAGGTTSGAKMAGVRMVWAANHNRTAVDYHEINHPEVKHAHQDLQQANWALVPDHDIVFASPCCQGHSRAAGKKHRSKQADISRSTAWAVVSCLEAHRTPVAIIENVTDFLRWELYGAWSMAMNSLGYSLSINQINAKTLQVPQSRERLFIVATRSQNPIELKLPTYQTIPARNFLDLNLEGHKWDKVENRVLATRNRVKNGRKAFGDIFLDAAYGLERGGRSIDKPLGTVTCTNKHSLVIGDLIRPLTIKELAAAQTFDSNYQWPEAKTITKTMIGNAVPPNMAKEITLAVLAAA</sequence>
<keyword evidence="3 7" id="KW-0808">Transferase</keyword>
<dbReference type="AlphaFoldDB" id="E6XG70"/>
<proteinExistence type="inferred from homology"/>
<dbReference type="GO" id="GO:0044027">
    <property type="term" value="P:negative regulation of gene expression via chromosomal CpG island methylation"/>
    <property type="evidence" value="ECO:0007669"/>
    <property type="project" value="TreeGrafter"/>
</dbReference>
<evidence type="ECO:0000256" key="4">
    <source>
        <dbReference type="ARBA" id="ARBA00022691"/>
    </source>
</evidence>
<name>E6XG70_SHEP2</name>
<dbReference type="PRINTS" id="PR00105">
    <property type="entry name" value="C5METTRFRASE"/>
</dbReference>
<keyword evidence="2 7" id="KW-0489">Methyltransferase</keyword>
<dbReference type="REBASE" id="31745">
    <property type="entry name" value="M.Spu200ORF3841P"/>
</dbReference>